<dbReference type="SUPFAM" id="SSF50199">
    <property type="entry name" value="Staphylococcal nuclease"/>
    <property type="match status" value="1"/>
</dbReference>
<dbReference type="EMBL" id="MFLK01000011">
    <property type="protein sequence ID" value="OGG66342.1"/>
    <property type="molecule type" value="Genomic_DNA"/>
</dbReference>
<dbReference type="PROSITE" id="PS01284">
    <property type="entry name" value="TNASE_2"/>
    <property type="match status" value="1"/>
</dbReference>
<evidence type="ECO:0000259" key="4">
    <source>
        <dbReference type="PROSITE" id="PS50830"/>
    </source>
</evidence>
<dbReference type="GO" id="GO:0004519">
    <property type="term" value="F:endonuclease activity"/>
    <property type="evidence" value="ECO:0007669"/>
    <property type="project" value="UniProtKB-KW"/>
</dbReference>
<accession>A0A1F6DZB6</accession>
<feature type="domain" description="TNase-like" evidence="4">
    <location>
        <begin position="51"/>
        <end position="190"/>
    </location>
</feature>
<gene>
    <name evidence="5" type="ORF">A3D71_00170</name>
</gene>
<dbReference type="AlphaFoldDB" id="A0A1F6DZB6"/>
<reference evidence="5 6" key="1">
    <citation type="journal article" date="2016" name="Nat. Commun.">
        <title>Thousands of microbial genomes shed light on interconnected biogeochemical processes in an aquifer system.</title>
        <authorList>
            <person name="Anantharaman K."/>
            <person name="Brown C.T."/>
            <person name="Hug L.A."/>
            <person name="Sharon I."/>
            <person name="Castelle C.J."/>
            <person name="Probst A.J."/>
            <person name="Thomas B.C."/>
            <person name="Singh A."/>
            <person name="Wilkins M.J."/>
            <person name="Karaoz U."/>
            <person name="Brodie E.L."/>
            <person name="Williams K.H."/>
            <person name="Hubbard S.S."/>
            <person name="Banfield J.F."/>
        </authorList>
    </citation>
    <scope>NUCLEOTIDE SEQUENCE [LARGE SCALE GENOMIC DNA]</scope>
</reference>
<dbReference type="InterPro" id="IPR016071">
    <property type="entry name" value="Staphylococal_nuclease_OB-fold"/>
</dbReference>
<proteinExistence type="predicted"/>
<keyword evidence="2" id="KW-0255">Endonuclease</keyword>
<dbReference type="InterPro" id="IPR002071">
    <property type="entry name" value="Thermonucl_AS"/>
</dbReference>
<keyword evidence="3" id="KW-0378">Hydrolase</keyword>
<organism evidence="5 6">
    <name type="scientific">Candidatus Kaiserbacteria bacterium RIFCSPHIGHO2_02_FULL_55_20</name>
    <dbReference type="NCBI Taxonomy" id="1798497"/>
    <lineage>
        <taxon>Bacteria</taxon>
        <taxon>Candidatus Kaiseribacteriota</taxon>
    </lineage>
</organism>
<keyword evidence="1" id="KW-0540">Nuclease</keyword>
<name>A0A1F6DZB6_9BACT</name>
<dbReference type="SMART" id="SM00318">
    <property type="entry name" value="SNc"/>
    <property type="match status" value="1"/>
</dbReference>
<dbReference type="STRING" id="1798497.A3D71_00170"/>
<protein>
    <recommendedName>
        <fullName evidence="4">TNase-like domain-containing protein</fullName>
    </recommendedName>
</protein>
<evidence type="ECO:0000313" key="5">
    <source>
        <dbReference type="EMBL" id="OGG66342.1"/>
    </source>
</evidence>
<dbReference type="PROSITE" id="PS50830">
    <property type="entry name" value="TNASE_3"/>
    <property type="match status" value="1"/>
</dbReference>
<evidence type="ECO:0000256" key="1">
    <source>
        <dbReference type="ARBA" id="ARBA00022722"/>
    </source>
</evidence>
<evidence type="ECO:0000256" key="3">
    <source>
        <dbReference type="ARBA" id="ARBA00022801"/>
    </source>
</evidence>
<dbReference type="GO" id="GO:0016787">
    <property type="term" value="F:hydrolase activity"/>
    <property type="evidence" value="ECO:0007669"/>
    <property type="project" value="UniProtKB-KW"/>
</dbReference>
<dbReference type="GO" id="GO:0003676">
    <property type="term" value="F:nucleic acid binding"/>
    <property type="evidence" value="ECO:0007669"/>
    <property type="project" value="InterPro"/>
</dbReference>
<dbReference type="Pfam" id="PF00565">
    <property type="entry name" value="SNase"/>
    <property type="match status" value="1"/>
</dbReference>
<dbReference type="PANTHER" id="PTHR12302">
    <property type="entry name" value="EBNA2 BINDING PROTEIN P100"/>
    <property type="match status" value="1"/>
</dbReference>
<dbReference type="InterPro" id="IPR035437">
    <property type="entry name" value="SNase_OB-fold_sf"/>
</dbReference>
<dbReference type="Proteomes" id="UP000177652">
    <property type="component" value="Unassembled WGS sequence"/>
</dbReference>
<dbReference type="PANTHER" id="PTHR12302:SF3">
    <property type="entry name" value="SERINE_THREONINE-PROTEIN KINASE 31"/>
    <property type="match status" value="1"/>
</dbReference>
<evidence type="ECO:0000256" key="2">
    <source>
        <dbReference type="ARBA" id="ARBA00022759"/>
    </source>
</evidence>
<dbReference type="Gene3D" id="2.40.50.90">
    <property type="match status" value="1"/>
</dbReference>
<dbReference type="PROSITE" id="PS01123">
    <property type="entry name" value="TNASE_1"/>
    <property type="match status" value="1"/>
</dbReference>
<comment type="caution">
    <text evidence="5">The sequence shown here is derived from an EMBL/GenBank/DDBJ whole genome shotgun (WGS) entry which is preliminary data.</text>
</comment>
<evidence type="ECO:0000313" key="6">
    <source>
        <dbReference type="Proteomes" id="UP000177652"/>
    </source>
</evidence>
<sequence>MNTRTLTLIASLIGLGIIISFASSSPLQSAGTTAPQGRVEPPAAAPTTIDAGEWRRVVRVVDGDTIVVGMNGNNVTVRLIGLDTPETVDPRKPVQCFGKEASDEAGKLFGVGYARLETDPPQGTYDKYGRLLAYVYIPLNSVQEGLLVNKYLISEGYGHEYTYNLPYKYQAEFKAAEKEARENKKGLWADDACPS</sequence>